<dbReference type="PROSITE" id="PS01124">
    <property type="entry name" value="HTH_ARAC_FAMILY_2"/>
    <property type="match status" value="1"/>
</dbReference>
<keyword evidence="9" id="KW-1185">Reference proteome</keyword>
<evidence type="ECO:0000256" key="2">
    <source>
        <dbReference type="ARBA" id="ARBA00022801"/>
    </source>
</evidence>
<dbReference type="AlphaFoldDB" id="A0A1I5Y8J3"/>
<dbReference type="SUPFAM" id="SSF51215">
    <property type="entry name" value="Regulatory protein AraC"/>
    <property type="match status" value="1"/>
</dbReference>
<dbReference type="SUPFAM" id="SSF51011">
    <property type="entry name" value="Glycosyl hydrolase domain"/>
    <property type="match status" value="1"/>
</dbReference>
<dbReference type="Pfam" id="PF12833">
    <property type="entry name" value="HTH_18"/>
    <property type="match status" value="1"/>
</dbReference>
<evidence type="ECO:0000256" key="6">
    <source>
        <dbReference type="ARBA" id="ARBA00023295"/>
    </source>
</evidence>
<dbReference type="InterPro" id="IPR014710">
    <property type="entry name" value="RmlC-like_jellyroll"/>
</dbReference>
<keyword evidence="3" id="KW-0805">Transcription regulation</keyword>
<dbReference type="Gene3D" id="2.60.120.10">
    <property type="entry name" value="Jelly Rolls"/>
    <property type="match status" value="1"/>
</dbReference>
<dbReference type="SMART" id="SM00342">
    <property type="entry name" value="HTH_ARAC"/>
    <property type="match status" value="1"/>
</dbReference>
<dbReference type="InterPro" id="IPR017853">
    <property type="entry name" value="GH"/>
</dbReference>
<evidence type="ECO:0000256" key="1">
    <source>
        <dbReference type="ARBA" id="ARBA00008875"/>
    </source>
</evidence>
<gene>
    <name evidence="8" type="ORF">SAMN04488506_1826</name>
</gene>
<dbReference type="InterPro" id="IPR009057">
    <property type="entry name" value="Homeodomain-like_sf"/>
</dbReference>
<keyword evidence="2" id="KW-0378">Hydrolase</keyword>
<dbReference type="InterPro" id="IPR037923">
    <property type="entry name" value="HTH-like"/>
</dbReference>
<evidence type="ECO:0000313" key="8">
    <source>
        <dbReference type="EMBL" id="SFQ40519.1"/>
    </source>
</evidence>
<dbReference type="PANTHER" id="PTHR43280:SF2">
    <property type="entry name" value="HTH-TYPE TRANSCRIPTIONAL REGULATOR EXSA"/>
    <property type="match status" value="1"/>
</dbReference>
<dbReference type="SUPFAM" id="SSF46689">
    <property type="entry name" value="Homeodomain-like"/>
    <property type="match status" value="2"/>
</dbReference>
<dbReference type="InterPro" id="IPR018060">
    <property type="entry name" value="HTH_AraC"/>
</dbReference>
<dbReference type="Gene3D" id="2.60.40.1500">
    <property type="entry name" value="Glycosyl hydrolase domain, family 39"/>
    <property type="match status" value="1"/>
</dbReference>
<dbReference type="GO" id="GO:0043565">
    <property type="term" value="F:sequence-specific DNA binding"/>
    <property type="evidence" value="ECO:0007669"/>
    <property type="project" value="InterPro"/>
</dbReference>
<dbReference type="Proteomes" id="UP000199136">
    <property type="component" value="Unassembled WGS sequence"/>
</dbReference>
<name>A0A1I5Y8J3_9LACT</name>
<comment type="similarity">
    <text evidence="1">Belongs to the glycosyl hydrolase 39 family.</text>
</comment>
<reference evidence="8 9" key="1">
    <citation type="submission" date="2016-10" db="EMBL/GenBank/DDBJ databases">
        <authorList>
            <person name="de Groot N.N."/>
        </authorList>
    </citation>
    <scope>NUCLEOTIDE SEQUENCE [LARGE SCALE GENOMIC DNA]</scope>
    <source>
        <strain evidence="8 9">DSM 20581</strain>
    </source>
</reference>
<accession>A0A1I5Y8J3</accession>
<dbReference type="PANTHER" id="PTHR43280">
    <property type="entry name" value="ARAC-FAMILY TRANSCRIPTIONAL REGULATOR"/>
    <property type="match status" value="1"/>
</dbReference>
<dbReference type="InterPro" id="IPR049166">
    <property type="entry name" value="GH39_cat"/>
</dbReference>
<organism evidence="8 9">
    <name type="scientific">Desemzia incerta</name>
    <dbReference type="NCBI Taxonomy" id="82801"/>
    <lineage>
        <taxon>Bacteria</taxon>
        <taxon>Bacillati</taxon>
        <taxon>Bacillota</taxon>
        <taxon>Bacilli</taxon>
        <taxon>Lactobacillales</taxon>
        <taxon>Carnobacteriaceae</taxon>
        <taxon>Desemzia</taxon>
    </lineage>
</organism>
<dbReference type="EMBL" id="FOXW01000007">
    <property type="protein sequence ID" value="SFQ40519.1"/>
    <property type="molecule type" value="Genomic_DNA"/>
</dbReference>
<evidence type="ECO:0000256" key="5">
    <source>
        <dbReference type="ARBA" id="ARBA00023163"/>
    </source>
</evidence>
<dbReference type="SUPFAM" id="SSF51445">
    <property type="entry name" value="(Trans)glycosidases"/>
    <property type="match status" value="1"/>
</dbReference>
<evidence type="ECO:0000313" key="9">
    <source>
        <dbReference type="Proteomes" id="UP000199136"/>
    </source>
</evidence>
<keyword evidence="4" id="KW-0238">DNA-binding</keyword>
<dbReference type="Gene3D" id="1.10.10.60">
    <property type="entry name" value="Homeodomain-like"/>
    <property type="match status" value="2"/>
</dbReference>
<evidence type="ECO:0000256" key="3">
    <source>
        <dbReference type="ARBA" id="ARBA00023015"/>
    </source>
</evidence>
<keyword evidence="5" id="KW-0804">Transcription</keyword>
<dbReference type="Pfam" id="PF01229">
    <property type="entry name" value="Glyco_hydro_39"/>
    <property type="match status" value="1"/>
</dbReference>
<feature type="domain" description="HTH araC/xylS-type" evidence="7">
    <location>
        <begin position="170"/>
        <end position="268"/>
    </location>
</feature>
<evidence type="ECO:0000256" key="4">
    <source>
        <dbReference type="ARBA" id="ARBA00023125"/>
    </source>
</evidence>
<dbReference type="GO" id="GO:0016798">
    <property type="term" value="F:hydrolase activity, acting on glycosyl bonds"/>
    <property type="evidence" value="ECO:0007669"/>
    <property type="project" value="UniProtKB-KW"/>
</dbReference>
<dbReference type="GO" id="GO:0003700">
    <property type="term" value="F:DNA-binding transcription factor activity"/>
    <property type="evidence" value="ECO:0007669"/>
    <property type="project" value="InterPro"/>
</dbReference>
<dbReference type="STRING" id="82801.SAMN04488506_1826"/>
<keyword evidence="6" id="KW-0326">Glycosidase</keyword>
<proteinExistence type="inferred from homology"/>
<evidence type="ECO:0000259" key="7">
    <source>
        <dbReference type="PROSITE" id="PS01124"/>
    </source>
</evidence>
<sequence>MTNLKSDQTEDFNIVMENVQYFPPQQYYGTIVLFMIKGTAQVRYEGQEDELKENDILFINRNSRYSIRGNEENILISLSISSHFFALHYKNYFHSYFQSFSKELDKGREKVTQQLRHLLSEMIIEKYRDEDGSALVIQSSVYQIMLMMTRFFKKEMPMWEGAEANDERIARIIQLIEQHYSEPLTLSEVAENEFLSVSYLSRYFKQMAGIGFLNYLNQVRLKHSIDDLLYTTDNLYEIAHNNGFSTAKNYSAIFKSVYHMTPSQYRKQHQQANLIREKEEEVQEETRSVMESPAVLIRLAKYLDESADQNFVYDKAPVEELEIRLEKESDEKLGHEKHLVFIGELKELLNENVKKQVLTANQQLGIHYIGIRKLLEGITLLPEVDTDEMISTSPVYANSDLAIQFLKEQHIPLFIRVDYKEIKQDELSFFDRFDRFIQHSLLVFGRSFVGQWRVLFQGPNQKSVSADELKKMYLKLRQLLKNRVSDIAVGYYVSYDEKKDIISQDQHWIFDEAEKIEFISYDADQNDLIDFDKISDKDFIKSQDYIVDKTARLKQFLRKHQLNKPLYLNNWNTLTGNTRYTNGTFFRGALILRTVLALSKEVESLGFWINNELHEKSSGSRNILIDGLELFHFFDGKRPVYYAVMFKERLRGKVIARGDSFLMTENEEGYQIILYNEKRFNPQYSTDELFVQSRKKELHFSLKGLEKGDYQIRTFRFDSENGGLYKNWGKLNSQYGIDKEIIDYIVQTSRPAIELTDESIEGDWSFYSLLNINAIHFIEMRKVI</sequence>
<dbReference type="Gene3D" id="3.20.20.80">
    <property type="entry name" value="Glycosidases"/>
    <property type="match status" value="1"/>
</dbReference>
<protein>
    <submittedName>
        <fullName evidence="8">Beta-xylosidase</fullName>
    </submittedName>
</protein>